<dbReference type="PATRIC" id="fig|1172190.3.peg.1385"/>
<feature type="signal peptide" evidence="1">
    <location>
        <begin position="1"/>
        <end position="17"/>
    </location>
</feature>
<sequence>MLRLAFALSLLFLNLFACEGGYDSCKLKITHSNAIKNSTLNISVPNSKRLIYSNHQPNAKVLKHDIFLNLYLIKSKDNFKHPFTINNHLALGVASVDAKSAIEGKILKRQSGLNNFARFSEKTKTPALLLNSCCNLEGIVTDRGIIEKVYLERFLSSSSSDYGDVGIRVDDTNKKVTIQRVDPFYKNNPFKVGDIVVSLDGKKVYNSATLMRQILFSKISTFKSIKIKRGTKYYTFKVRVNKRYGGGYLSDTFLEQKGIYFSPNLCITQIRDDFDGYGLKVGDRLIQVNGKKVSTTTDIATHLNDFNYAASLLFLRDGFEFFVNIKGEIEKKSIWEVVNCNAN</sequence>
<gene>
    <name evidence="4" type="ORF">M947_07165</name>
</gene>
<dbReference type="InterPro" id="IPR055911">
    <property type="entry name" value="DUF7488"/>
</dbReference>
<evidence type="ECO:0000256" key="1">
    <source>
        <dbReference type="SAM" id="SignalP"/>
    </source>
</evidence>
<reference evidence="4 5" key="1">
    <citation type="submission" date="2013-07" db="EMBL/GenBank/DDBJ databases">
        <title>Sulfurimonas hongkongensis AST-10 Genome Sequencing.</title>
        <authorList>
            <person name="Cai L."/>
            <person name="Zhang T."/>
        </authorList>
    </citation>
    <scope>NUCLEOTIDE SEQUENCE [LARGE SCALE GENOMIC DNA]</scope>
    <source>
        <strain evidence="4 5">AST-10</strain>
    </source>
</reference>
<protein>
    <submittedName>
        <fullName evidence="4">Uncharacterized protein</fullName>
    </submittedName>
</protein>
<feature type="domain" description="DUF7488" evidence="3">
    <location>
        <begin position="18"/>
        <end position="157"/>
    </location>
</feature>
<feature type="domain" description="PDZ" evidence="2">
    <location>
        <begin position="163"/>
        <end position="240"/>
    </location>
</feature>
<dbReference type="Proteomes" id="UP000015520">
    <property type="component" value="Unassembled WGS sequence"/>
</dbReference>
<dbReference type="OrthoDB" id="5338305at2"/>
<dbReference type="RefSeq" id="WP_021287690.1">
    <property type="nucleotide sequence ID" value="NZ_AUPZ01000009.1"/>
</dbReference>
<dbReference type="Pfam" id="PF24314">
    <property type="entry name" value="DUF7488"/>
    <property type="match status" value="1"/>
</dbReference>
<feature type="chain" id="PRO_5004566952" evidence="1">
    <location>
        <begin position="18"/>
        <end position="343"/>
    </location>
</feature>
<evidence type="ECO:0000259" key="3">
    <source>
        <dbReference type="Pfam" id="PF24314"/>
    </source>
</evidence>
<organism evidence="4 5">
    <name type="scientific">Sulfurimonas hongkongensis</name>
    <dbReference type="NCBI Taxonomy" id="1172190"/>
    <lineage>
        <taxon>Bacteria</taxon>
        <taxon>Pseudomonadati</taxon>
        <taxon>Campylobacterota</taxon>
        <taxon>Epsilonproteobacteria</taxon>
        <taxon>Campylobacterales</taxon>
        <taxon>Sulfurimonadaceae</taxon>
        <taxon>Sulfurimonas</taxon>
    </lineage>
</organism>
<evidence type="ECO:0000259" key="2">
    <source>
        <dbReference type="Pfam" id="PF13180"/>
    </source>
</evidence>
<evidence type="ECO:0000313" key="4">
    <source>
        <dbReference type="EMBL" id="EQB39243.1"/>
    </source>
</evidence>
<dbReference type="InterPro" id="IPR001478">
    <property type="entry name" value="PDZ"/>
</dbReference>
<proteinExistence type="predicted"/>
<dbReference type="AlphaFoldDB" id="T0L0E7"/>
<keyword evidence="5" id="KW-1185">Reference proteome</keyword>
<evidence type="ECO:0000313" key="5">
    <source>
        <dbReference type="Proteomes" id="UP000015520"/>
    </source>
</evidence>
<dbReference type="STRING" id="1172190.M947_07165"/>
<dbReference type="eggNOG" id="COG0265">
    <property type="taxonomic scope" value="Bacteria"/>
</dbReference>
<name>T0L0E7_9BACT</name>
<dbReference type="EMBL" id="AUPZ01000009">
    <property type="protein sequence ID" value="EQB39243.1"/>
    <property type="molecule type" value="Genomic_DNA"/>
</dbReference>
<keyword evidence="1" id="KW-0732">Signal</keyword>
<comment type="caution">
    <text evidence="4">The sequence shown here is derived from an EMBL/GenBank/DDBJ whole genome shotgun (WGS) entry which is preliminary data.</text>
</comment>
<dbReference type="Pfam" id="PF13180">
    <property type="entry name" value="PDZ_2"/>
    <property type="match status" value="1"/>
</dbReference>
<accession>T0L0E7</accession>
<dbReference type="SUPFAM" id="SSF50156">
    <property type="entry name" value="PDZ domain-like"/>
    <property type="match status" value="2"/>
</dbReference>
<dbReference type="InterPro" id="IPR036034">
    <property type="entry name" value="PDZ_sf"/>
</dbReference>